<name>A0A1G9Y038_9SPHI</name>
<gene>
    <name evidence="7" type="ORF">SAMN05421813_13424</name>
</gene>
<reference evidence="8" key="1">
    <citation type="submission" date="2016-10" db="EMBL/GenBank/DDBJ databases">
        <authorList>
            <person name="Varghese N."/>
            <person name="Submissions S."/>
        </authorList>
    </citation>
    <scope>NUCLEOTIDE SEQUENCE [LARGE SCALE GENOMIC DNA]</scope>
    <source>
        <strain evidence="8">DSM 24536</strain>
    </source>
</reference>
<dbReference type="Gene3D" id="1.10.1740.10">
    <property type="match status" value="1"/>
</dbReference>
<accession>A0A1G9Y038</accession>
<dbReference type="SUPFAM" id="SSF88946">
    <property type="entry name" value="Sigma2 domain of RNA polymerase sigma factors"/>
    <property type="match status" value="1"/>
</dbReference>
<evidence type="ECO:0000313" key="8">
    <source>
        <dbReference type="Proteomes" id="UP000199226"/>
    </source>
</evidence>
<dbReference type="RefSeq" id="WP_090706770.1">
    <property type="nucleotide sequence ID" value="NZ_FNHH01000034.1"/>
</dbReference>
<sequence length="181" mass="21179">MENINPEFENDGMLLLQLQQGNRSAFNVLFNKYWEQTYSNAYKRLGDSEQSKDIVQEIFASIWINRQNPINNLPAYLSISVRNQVFKLAAKNKNLTPFFDFLDNIPAHNENADSNILWQEFYSSYEALLLKLPPKRQQIFRLRFHDDVPTKTIASQMQISRKTVQNQLGKAIEQLRITLLP</sequence>
<proteinExistence type="inferred from homology"/>
<dbReference type="EMBL" id="FNHH01000034">
    <property type="protein sequence ID" value="SDN02407.1"/>
    <property type="molecule type" value="Genomic_DNA"/>
</dbReference>
<evidence type="ECO:0000256" key="3">
    <source>
        <dbReference type="ARBA" id="ARBA00023082"/>
    </source>
</evidence>
<dbReference type="InterPro" id="IPR013249">
    <property type="entry name" value="RNA_pol_sigma70_r4_t2"/>
</dbReference>
<dbReference type="STRING" id="990371.SAMN05421813_13424"/>
<evidence type="ECO:0000256" key="4">
    <source>
        <dbReference type="ARBA" id="ARBA00023163"/>
    </source>
</evidence>
<feature type="domain" description="RNA polymerase sigma factor 70 region 4 type 2" evidence="6">
    <location>
        <begin position="125"/>
        <end position="175"/>
    </location>
</feature>
<dbReference type="InterPro" id="IPR013324">
    <property type="entry name" value="RNA_pol_sigma_r3/r4-like"/>
</dbReference>
<dbReference type="SUPFAM" id="SSF88659">
    <property type="entry name" value="Sigma3 and sigma4 domains of RNA polymerase sigma factors"/>
    <property type="match status" value="1"/>
</dbReference>
<dbReference type="GO" id="GO:0016987">
    <property type="term" value="F:sigma factor activity"/>
    <property type="evidence" value="ECO:0007669"/>
    <property type="project" value="UniProtKB-KW"/>
</dbReference>
<dbReference type="AlphaFoldDB" id="A0A1G9Y038"/>
<keyword evidence="2" id="KW-0805">Transcription regulation</keyword>
<dbReference type="InterPro" id="IPR014284">
    <property type="entry name" value="RNA_pol_sigma-70_dom"/>
</dbReference>
<keyword evidence="4" id="KW-0804">Transcription</keyword>
<dbReference type="InterPro" id="IPR036388">
    <property type="entry name" value="WH-like_DNA-bd_sf"/>
</dbReference>
<evidence type="ECO:0000256" key="1">
    <source>
        <dbReference type="ARBA" id="ARBA00010641"/>
    </source>
</evidence>
<organism evidence="7 8">
    <name type="scientific">Daejeonella rubra</name>
    <dbReference type="NCBI Taxonomy" id="990371"/>
    <lineage>
        <taxon>Bacteria</taxon>
        <taxon>Pseudomonadati</taxon>
        <taxon>Bacteroidota</taxon>
        <taxon>Sphingobacteriia</taxon>
        <taxon>Sphingobacteriales</taxon>
        <taxon>Sphingobacteriaceae</taxon>
        <taxon>Daejeonella</taxon>
    </lineage>
</organism>
<dbReference type="GO" id="GO:0006352">
    <property type="term" value="P:DNA-templated transcription initiation"/>
    <property type="evidence" value="ECO:0007669"/>
    <property type="project" value="InterPro"/>
</dbReference>
<keyword evidence="3" id="KW-0731">Sigma factor</keyword>
<evidence type="ECO:0000259" key="5">
    <source>
        <dbReference type="Pfam" id="PF04542"/>
    </source>
</evidence>
<dbReference type="InterPro" id="IPR007627">
    <property type="entry name" value="RNA_pol_sigma70_r2"/>
</dbReference>
<dbReference type="InterPro" id="IPR039425">
    <property type="entry name" value="RNA_pol_sigma-70-like"/>
</dbReference>
<evidence type="ECO:0000259" key="6">
    <source>
        <dbReference type="Pfam" id="PF08281"/>
    </source>
</evidence>
<dbReference type="GO" id="GO:0003677">
    <property type="term" value="F:DNA binding"/>
    <property type="evidence" value="ECO:0007669"/>
    <property type="project" value="InterPro"/>
</dbReference>
<evidence type="ECO:0000256" key="2">
    <source>
        <dbReference type="ARBA" id="ARBA00023015"/>
    </source>
</evidence>
<dbReference type="OrthoDB" id="679904at2"/>
<comment type="similarity">
    <text evidence="1">Belongs to the sigma-70 factor family. ECF subfamily.</text>
</comment>
<keyword evidence="8" id="KW-1185">Reference proteome</keyword>
<dbReference type="InterPro" id="IPR013325">
    <property type="entry name" value="RNA_pol_sigma_r2"/>
</dbReference>
<feature type="domain" description="RNA polymerase sigma-70 region 2" evidence="5">
    <location>
        <begin position="29"/>
        <end position="92"/>
    </location>
</feature>
<dbReference type="NCBIfam" id="TIGR02937">
    <property type="entry name" value="sigma70-ECF"/>
    <property type="match status" value="1"/>
</dbReference>
<dbReference type="PANTHER" id="PTHR43133">
    <property type="entry name" value="RNA POLYMERASE ECF-TYPE SIGMA FACTO"/>
    <property type="match status" value="1"/>
</dbReference>
<dbReference type="Pfam" id="PF04542">
    <property type="entry name" value="Sigma70_r2"/>
    <property type="match status" value="1"/>
</dbReference>
<dbReference type="Proteomes" id="UP000199226">
    <property type="component" value="Unassembled WGS sequence"/>
</dbReference>
<dbReference type="PANTHER" id="PTHR43133:SF46">
    <property type="entry name" value="RNA POLYMERASE SIGMA-70 FACTOR ECF SUBFAMILY"/>
    <property type="match status" value="1"/>
</dbReference>
<dbReference type="Pfam" id="PF08281">
    <property type="entry name" value="Sigma70_r4_2"/>
    <property type="match status" value="1"/>
</dbReference>
<dbReference type="Gene3D" id="1.10.10.10">
    <property type="entry name" value="Winged helix-like DNA-binding domain superfamily/Winged helix DNA-binding domain"/>
    <property type="match status" value="1"/>
</dbReference>
<evidence type="ECO:0000313" key="7">
    <source>
        <dbReference type="EMBL" id="SDN02407.1"/>
    </source>
</evidence>
<protein>
    <submittedName>
        <fullName evidence="7">RNA polymerase sigma-70 factor, ECF subfamily</fullName>
    </submittedName>
</protein>